<dbReference type="SUPFAM" id="SSF55785">
    <property type="entry name" value="PYP-like sensor domain (PAS domain)"/>
    <property type="match status" value="1"/>
</dbReference>
<dbReference type="PRINTS" id="PR00344">
    <property type="entry name" value="BCTRLSENSOR"/>
</dbReference>
<dbReference type="InterPro" id="IPR050351">
    <property type="entry name" value="BphY/WalK/GraS-like"/>
</dbReference>
<keyword evidence="6" id="KW-0175">Coiled coil</keyword>
<dbReference type="SMART" id="SM00388">
    <property type="entry name" value="HisKA"/>
    <property type="match status" value="1"/>
</dbReference>
<dbReference type="Proteomes" id="UP001500191">
    <property type="component" value="Unassembled WGS sequence"/>
</dbReference>
<feature type="coiled-coil region" evidence="6">
    <location>
        <begin position="151"/>
        <end position="193"/>
    </location>
</feature>
<dbReference type="Gene3D" id="3.30.450.20">
    <property type="entry name" value="PAS domain"/>
    <property type="match status" value="1"/>
</dbReference>
<evidence type="ECO:0000256" key="2">
    <source>
        <dbReference type="ARBA" id="ARBA00012438"/>
    </source>
</evidence>
<proteinExistence type="predicted"/>
<dbReference type="PANTHER" id="PTHR42878">
    <property type="entry name" value="TWO-COMPONENT HISTIDINE KINASE"/>
    <property type="match status" value="1"/>
</dbReference>
<dbReference type="InterPro" id="IPR036890">
    <property type="entry name" value="HATPase_C_sf"/>
</dbReference>
<evidence type="ECO:0000313" key="10">
    <source>
        <dbReference type="Proteomes" id="UP001500191"/>
    </source>
</evidence>
<dbReference type="InterPro" id="IPR013656">
    <property type="entry name" value="PAS_4"/>
</dbReference>
<comment type="caution">
    <text evidence="9">The sequence shown here is derived from an EMBL/GenBank/DDBJ whole genome shotgun (WGS) entry which is preliminary data.</text>
</comment>
<evidence type="ECO:0000256" key="1">
    <source>
        <dbReference type="ARBA" id="ARBA00000085"/>
    </source>
</evidence>
<evidence type="ECO:0000256" key="4">
    <source>
        <dbReference type="ARBA" id="ARBA00022679"/>
    </source>
</evidence>
<dbReference type="PANTHER" id="PTHR42878:SF15">
    <property type="entry name" value="BACTERIOPHYTOCHROME"/>
    <property type="match status" value="1"/>
</dbReference>
<dbReference type="InterPro" id="IPR035965">
    <property type="entry name" value="PAS-like_dom_sf"/>
</dbReference>
<dbReference type="InterPro" id="IPR003594">
    <property type="entry name" value="HATPase_dom"/>
</dbReference>
<dbReference type="Pfam" id="PF08448">
    <property type="entry name" value="PAS_4"/>
    <property type="match status" value="1"/>
</dbReference>
<evidence type="ECO:0000256" key="3">
    <source>
        <dbReference type="ARBA" id="ARBA00022553"/>
    </source>
</evidence>
<reference evidence="10" key="1">
    <citation type="journal article" date="2019" name="Int. J. Syst. Evol. Microbiol.">
        <title>The Global Catalogue of Microorganisms (GCM) 10K type strain sequencing project: providing services to taxonomists for standard genome sequencing and annotation.</title>
        <authorList>
            <consortium name="The Broad Institute Genomics Platform"/>
            <consortium name="The Broad Institute Genome Sequencing Center for Infectious Disease"/>
            <person name="Wu L."/>
            <person name="Ma J."/>
        </authorList>
    </citation>
    <scope>NUCLEOTIDE SEQUENCE [LARGE SCALE GENOMIC DNA]</scope>
    <source>
        <strain evidence="10">JCM 14368</strain>
    </source>
</reference>
<dbReference type="Gene3D" id="1.10.287.130">
    <property type="match status" value="1"/>
</dbReference>
<dbReference type="EC" id="2.7.13.3" evidence="2"/>
<comment type="catalytic activity">
    <reaction evidence="1">
        <text>ATP + protein L-histidine = ADP + protein N-phospho-L-histidine.</text>
        <dbReference type="EC" id="2.7.13.3"/>
    </reaction>
</comment>
<gene>
    <name evidence="9" type="ORF">GCM10008937_07090</name>
</gene>
<accession>A0ABP3LKN1</accession>
<evidence type="ECO:0000256" key="6">
    <source>
        <dbReference type="SAM" id="Coils"/>
    </source>
</evidence>
<dbReference type="InterPro" id="IPR036097">
    <property type="entry name" value="HisK_dim/P_sf"/>
</dbReference>
<keyword evidence="4" id="KW-0808">Transferase</keyword>
<dbReference type="InterPro" id="IPR004358">
    <property type="entry name" value="Sig_transdc_His_kin-like_C"/>
</dbReference>
<organism evidence="9 10">
    <name type="scientific">Deinococcus depolymerans</name>
    <dbReference type="NCBI Taxonomy" id="392408"/>
    <lineage>
        <taxon>Bacteria</taxon>
        <taxon>Thermotogati</taxon>
        <taxon>Deinococcota</taxon>
        <taxon>Deinococci</taxon>
        <taxon>Deinococcales</taxon>
        <taxon>Deinococcaceae</taxon>
        <taxon>Deinococcus</taxon>
    </lineage>
</organism>
<feature type="domain" description="Histidine kinase" evidence="8">
    <location>
        <begin position="196"/>
        <end position="407"/>
    </location>
</feature>
<evidence type="ECO:0000259" key="8">
    <source>
        <dbReference type="PROSITE" id="PS50109"/>
    </source>
</evidence>
<dbReference type="SUPFAM" id="SSF47384">
    <property type="entry name" value="Homodimeric domain of signal transducing histidine kinase"/>
    <property type="match status" value="1"/>
</dbReference>
<dbReference type="CDD" id="cd00082">
    <property type="entry name" value="HisKA"/>
    <property type="match status" value="1"/>
</dbReference>
<name>A0ABP3LKN1_9DEIO</name>
<dbReference type="Pfam" id="PF00512">
    <property type="entry name" value="HisKA"/>
    <property type="match status" value="1"/>
</dbReference>
<dbReference type="PROSITE" id="PS50109">
    <property type="entry name" value="HIS_KIN"/>
    <property type="match status" value="1"/>
</dbReference>
<dbReference type="EMBL" id="BAAADB010000004">
    <property type="protein sequence ID" value="GAA0502093.1"/>
    <property type="molecule type" value="Genomic_DNA"/>
</dbReference>
<dbReference type="SUPFAM" id="SSF55874">
    <property type="entry name" value="ATPase domain of HSP90 chaperone/DNA topoisomerase II/histidine kinase"/>
    <property type="match status" value="1"/>
</dbReference>
<protein>
    <recommendedName>
        <fullName evidence="2">histidine kinase</fullName>
        <ecNumber evidence="2">2.7.13.3</ecNumber>
    </recommendedName>
</protein>
<keyword evidence="5" id="KW-0418">Kinase</keyword>
<dbReference type="SMART" id="SM00387">
    <property type="entry name" value="HATPase_c"/>
    <property type="match status" value="1"/>
</dbReference>
<dbReference type="Pfam" id="PF02518">
    <property type="entry name" value="HATPase_c"/>
    <property type="match status" value="1"/>
</dbReference>
<sequence>MPGMSRVEGPDGRTDRALLSGDVPVTDPSWKERYLTGVHDLSGDCIKVVDHSGRLQSMNLRGQQAMQVEDFRACQGADWLSFWEGEAREAMLDAFALATAGTPAQFSGYCPTMLGEPRWWDVILAPLPDPAAPDHAGPFDLLVVSRDVTDRVQAQQALERMNATLADEVQRQTEALRQEKQLLIQTNEELENITYAMSHDLLTPVRHLLSFARLARQTHEAGKRDRYLGIIETSALNLSGMIDGVMQFSRAGRTSLRLQPVDLNDLHAQVQRDLQPTAPGVHWTAGPLPTVQGDAQALRTVLTILCGNALKYTRDQPSPRVHVSASHDPHARTWRVDVQDNGAGFDPEYGHKLFRLFQRLHHQNEFEGTGTGLALVRRVITRQGGSVQATGRRGEGAVFSFTLPDHAG</sequence>
<evidence type="ECO:0000256" key="5">
    <source>
        <dbReference type="ARBA" id="ARBA00022777"/>
    </source>
</evidence>
<dbReference type="Gene3D" id="3.30.565.10">
    <property type="entry name" value="Histidine kinase-like ATPase, C-terminal domain"/>
    <property type="match status" value="1"/>
</dbReference>
<evidence type="ECO:0000256" key="7">
    <source>
        <dbReference type="SAM" id="MobiDB-lite"/>
    </source>
</evidence>
<keyword evidence="3" id="KW-0597">Phosphoprotein</keyword>
<feature type="region of interest" description="Disordered" evidence="7">
    <location>
        <begin position="1"/>
        <end position="21"/>
    </location>
</feature>
<dbReference type="InterPro" id="IPR003661">
    <property type="entry name" value="HisK_dim/P_dom"/>
</dbReference>
<dbReference type="InterPro" id="IPR005467">
    <property type="entry name" value="His_kinase_dom"/>
</dbReference>
<evidence type="ECO:0000313" key="9">
    <source>
        <dbReference type="EMBL" id="GAA0502093.1"/>
    </source>
</evidence>
<keyword evidence="10" id="KW-1185">Reference proteome</keyword>